<proteinExistence type="predicted"/>
<organism evidence="2 3">
    <name type="scientific">Trichonephila inaurata madagascariensis</name>
    <dbReference type="NCBI Taxonomy" id="2747483"/>
    <lineage>
        <taxon>Eukaryota</taxon>
        <taxon>Metazoa</taxon>
        <taxon>Ecdysozoa</taxon>
        <taxon>Arthropoda</taxon>
        <taxon>Chelicerata</taxon>
        <taxon>Arachnida</taxon>
        <taxon>Araneae</taxon>
        <taxon>Araneomorphae</taxon>
        <taxon>Entelegynae</taxon>
        <taxon>Araneoidea</taxon>
        <taxon>Nephilidae</taxon>
        <taxon>Trichonephila</taxon>
        <taxon>Trichonephila inaurata</taxon>
    </lineage>
</organism>
<protein>
    <submittedName>
        <fullName evidence="2">Uncharacterized protein</fullName>
    </submittedName>
</protein>
<dbReference type="Proteomes" id="UP000886998">
    <property type="component" value="Unassembled WGS sequence"/>
</dbReference>
<keyword evidence="1" id="KW-0732">Signal</keyword>
<feature type="chain" id="PRO_5036501281" evidence="1">
    <location>
        <begin position="23"/>
        <end position="101"/>
    </location>
</feature>
<gene>
    <name evidence="2" type="ORF">TNIN_49941</name>
</gene>
<keyword evidence="3" id="KW-1185">Reference proteome</keyword>
<reference evidence="2" key="1">
    <citation type="submission" date="2020-08" db="EMBL/GenBank/DDBJ databases">
        <title>Multicomponent nature underlies the extraordinary mechanical properties of spider dragline silk.</title>
        <authorList>
            <person name="Kono N."/>
            <person name="Nakamura H."/>
            <person name="Mori M."/>
            <person name="Yoshida Y."/>
            <person name="Ohtoshi R."/>
            <person name="Malay A.D."/>
            <person name="Moran D.A.P."/>
            <person name="Tomita M."/>
            <person name="Numata K."/>
            <person name="Arakawa K."/>
        </authorList>
    </citation>
    <scope>NUCLEOTIDE SEQUENCE</scope>
</reference>
<evidence type="ECO:0000256" key="1">
    <source>
        <dbReference type="SAM" id="SignalP"/>
    </source>
</evidence>
<name>A0A8X6XX53_9ARAC</name>
<sequence length="101" mass="11199">MTTPSTLCLRLSLLTLDRSITAWSTYFAQQIALLPSQPVLPTVLHCYLDSLCYPPDCIATWAAYATHHIELLPGQPVLPTALHCYLASLCYPPHCIATWEA</sequence>
<dbReference type="EMBL" id="BMAV01012414">
    <property type="protein sequence ID" value="GFY59081.1"/>
    <property type="molecule type" value="Genomic_DNA"/>
</dbReference>
<dbReference type="AlphaFoldDB" id="A0A8X6XX53"/>
<feature type="signal peptide" evidence="1">
    <location>
        <begin position="1"/>
        <end position="22"/>
    </location>
</feature>
<accession>A0A8X6XX53</accession>
<comment type="caution">
    <text evidence="2">The sequence shown here is derived from an EMBL/GenBank/DDBJ whole genome shotgun (WGS) entry which is preliminary data.</text>
</comment>
<evidence type="ECO:0000313" key="2">
    <source>
        <dbReference type="EMBL" id="GFY59081.1"/>
    </source>
</evidence>
<evidence type="ECO:0000313" key="3">
    <source>
        <dbReference type="Proteomes" id="UP000886998"/>
    </source>
</evidence>